<dbReference type="PROSITE" id="PS00139">
    <property type="entry name" value="THIOL_PROTEASE_CYS"/>
    <property type="match status" value="1"/>
</dbReference>
<proteinExistence type="inferred from homology"/>
<evidence type="ECO:0000313" key="6">
    <source>
        <dbReference type="EMBL" id="NOJ75280.1"/>
    </source>
</evidence>
<dbReference type="SUPFAM" id="SSF54001">
    <property type="entry name" value="Cysteine proteinases"/>
    <property type="match status" value="1"/>
</dbReference>
<evidence type="ECO:0000256" key="3">
    <source>
        <dbReference type="ARBA" id="ARBA00022807"/>
    </source>
</evidence>
<dbReference type="EMBL" id="JABFOQ010000008">
    <property type="protein sequence ID" value="NOJ75280.1"/>
    <property type="molecule type" value="Genomic_DNA"/>
</dbReference>
<keyword evidence="1 4" id="KW-0645">Protease</keyword>
<dbReference type="PIRSF" id="PIRSF005700">
    <property type="entry name" value="PepC"/>
    <property type="match status" value="1"/>
</dbReference>
<keyword evidence="3 4" id="KW-0788">Thiol protease</keyword>
<feature type="chain" id="PRO_5046482754" description="Aminopeptidase" evidence="5">
    <location>
        <begin position="19"/>
        <end position="372"/>
    </location>
</feature>
<sequence length="372" mass="42491">MKKYILASFALVSALASAQESPFKFKELVNNSALPVISQGKTGTCWSFSTVSFLESEVKRITGKKVDLSEMYNVRFTYPVKAYNYVYRQGKAQFSEGGLSHDVLNSVRKNGLVPNEVYAGFTVGTETKHNHELLVKELKTDLDSIVKNPKKYLTTDWKNNFDQKLNQKLGVPPTVFKFEGKEYTPQEFAKFLKINPDDYVTLTSFQQAPYYSQFILQVPDNFSNGSYYNLPLDEYMKVLDEALYNGFTAAFDTDVSEKTFSKKYGLAVWPSEGLESDYFVEILPEKWVSAEERQAAFEDLSTQDDHLMHITGILRDQLGNQYYDVKNSWGTENLGNNGHIYMSKPFFRMKSIAFTVHKDALSEKVKKQLGIK</sequence>
<name>A0ABX1WL55_9FLAO</name>
<keyword evidence="2 4" id="KW-0378">Hydrolase</keyword>
<evidence type="ECO:0000256" key="1">
    <source>
        <dbReference type="ARBA" id="ARBA00022670"/>
    </source>
</evidence>
<reference evidence="6 7" key="1">
    <citation type="submission" date="2020-05" db="EMBL/GenBank/DDBJ databases">
        <title>Tigecycline resistant gene in Empedobacter stercoris.</title>
        <authorList>
            <person name="Chen Y."/>
            <person name="Cheng Y."/>
            <person name="Zhou K."/>
        </authorList>
    </citation>
    <scope>NUCLEOTIDE SEQUENCE [LARGE SCALE GENOMIC DNA]</scope>
    <source>
        <strain evidence="6 7">ES202</strain>
    </source>
</reference>
<dbReference type="Gene3D" id="3.90.70.10">
    <property type="entry name" value="Cysteine proteinases"/>
    <property type="match status" value="1"/>
</dbReference>
<comment type="caution">
    <text evidence="6">The sequence shown here is derived from an EMBL/GenBank/DDBJ whole genome shotgun (WGS) entry which is preliminary data.</text>
</comment>
<dbReference type="GO" id="GO:0004177">
    <property type="term" value="F:aminopeptidase activity"/>
    <property type="evidence" value="ECO:0007669"/>
    <property type="project" value="UniProtKB-KW"/>
</dbReference>
<dbReference type="Pfam" id="PF03051">
    <property type="entry name" value="Peptidase_C1_2"/>
    <property type="match status" value="1"/>
</dbReference>
<evidence type="ECO:0000256" key="2">
    <source>
        <dbReference type="ARBA" id="ARBA00022801"/>
    </source>
</evidence>
<dbReference type="PANTHER" id="PTHR10363">
    <property type="entry name" value="BLEOMYCIN HYDROLASE"/>
    <property type="match status" value="1"/>
</dbReference>
<feature type="signal peptide" evidence="5">
    <location>
        <begin position="1"/>
        <end position="18"/>
    </location>
</feature>
<keyword evidence="5" id="KW-0732">Signal</keyword>
<evidence type="ECO:0000256" key="5">
    <source>
        <dbReference type="SAM" id="SignalP"/>
    </source>
</evidence>
<organism evidence="6 7">
    <name type="scientific">Empedobacter stercoris</name>
    <dbReference type="NCBI Taxonomy" id="1628248"/>
    <lineage>
        <taxon>Bacteria</taxon>
        <taxon>Pseudomonadati</taxon>
        <taxon>Bacteroidota</taxon>
        <taxon>Flavobacteriia</taxon>
        <taxon>Flavobacteriales</taxon>
        <taxon>Weeksellaceae</taxon>
        <taxon>Empedobacter</taxon>
    </lineage>
</organism>
<evidence type="ECO:0000256" key="4">
    <source>
        <dbReference type="PIRNR" id="PIRNR005700"/>
    </source>
</evidence>
<accession>A0ABX1WL55</accession>
<dbReference type="InterPro" id="IPR000169">
    <property type="entry name" value="Pept_cys_AS"/>
</dbReference>
<dbReference type="RefSeq" id="WP_171622599.1">
    <property type="nucleotide sequence ID" value="NZ_CP053698.1"/>
</dbReference>
<gene>
    <name evidence="6" type="ORF">HMH06_05415</name>
</gene>
<protein>
    <recommendedName>
        <fullName evidence="4">Aminopeptidase</fullName>
    </recommendedName>
</protein>
<dbReference type="Proteomes" id="UP000580344">
    <property type="component" value="Unassembled WGS sequence"/>
</dbReference>
<keyword evidence="7" id="KW-1185">Reference proteome</keyword>
<keyword evidence="4 6" id="KW-0031">Aminopeptidase</keyword>
<comment type="similarity">
    <text evidence="4">Belongs to the peptidase C1 family.</text>
</comment>
<dbReference type="InterPro" id="IPR038765">
    <property type="entry name" value="Papain-like_cys_pep_sf"/>
</dbReference>
<dbReference type="PANTHER" id="PTHR10363:SF2">
    <property type="entry name" value="BLEOMYCIN HYDROLASE"/>
    <property type="match status" value="1"/>
</dbReference>
<evidence type="ECO:0000313" key="7">
    <source>
        <dbReference type="Proteomes" id="UP000580344"/>
    </source>
</evidence>
<dbReference type="InterPro" id="IPR004134">
    <property type="entry name" value="Peptidase_C1B"/>
</dbReference>